<evidence type="ECO:0000313" key="3">
    <source>
        <dbReference type="EMBL" id="GAA2926220.1"/>
    </source>
</evidence>
<feature type="domain" description="Alpha/beta hydrolase fold-3" evidence="2">
    <location>
        <begin position="54"/>
        <end position="123"/>
    </location>
</feature>
<protein>
    <recommendedName>
        <fullName evidence="2">Alpha/beta hydrolase fold-3 domain-containing protein</fullName>
    </recommendedName>
</protein>
<evidence type="ECO:0000313" key="4">
    <source>
        <dbReference type="Proteomes" id="UP001500403"/>
    </source>
</evidence>
<organism evidence="3 4">
    <name type="scientific">Streptomyces enissocaesilis</name>
    <dbReference type="NCBI Taxonomy" id="332589"/>
    <lineage>
        <taxon>Bacteria</taxon>
        <taxon>Bacillati</taxon>
        <taxon>Actinomycetota</taxon>
        <taxon>Actinomycetes</taxon>
        <taxon>Kitasatosporales</taxon>
        <taxon>Streptomycetaceae</taxon>
        <taxon>Streptomyces</taxon>
        <taxon>Streptomyces rochei group</taxon>
    </lineage>
</organism>
<name>A0ABP6JCC5_9ACTN</name>
<evidence type="ECO:0000256" key="1">
    <source>
        <dbReference type="SAM" id="MobiDB-lite"/>
    </source>
</evidence>
<dbReference type="Gene3D" id="3.40.50.1820">
    <property type="entry name" value="alpha/beta hydrolase"/>
    <property type="match status" value="1"/>
</dbReference>
<dbReference type="Proteomes" id="UP001500403">
    <property type="component" value="Unassembled WGS sequence"/>
</dbReference>
<evidence type="ECO:0000259" key="2">
    <source>
        <dbReference type="Pfam" id="PF07859"/>
    </source>
</evidence>
<dbReference type="RefSeq" id="WP_344490747.1">
    <property type="nucleotide sequence ID" value="NZ_BAAAUD010000011.1"/>
</dbReference>
<comment type="caution">
    <text evidence="3">The sequence shown here is derived from an EMBL/GenBank/DDBJ whole genome shotgun (WGS) entry which is preliminary data.</text>
</comment>
<keyword evidence="4" id="KW-1185">Reference proteome</keyword>
<dbReference type="Pfam" id="PF07859">
    <property type="entry name" value="Abhydrolase_3"/>
    <property type="match status" value="1"/>
</dbReference>
<proteinExistence type="predicted"/>
<dbReference type="EMBL" id="BAAAUD010000011">
    <property type="protein sequence ID" value="GAA2926220.1"/>
    <property type="molecule type" value="Genomic_DNA"/>
</dbReference>
<reference evidence="4" key="1">
    <citation type="journal article" date="2019" name="Int. J. Syst. Evol. Microbiol.">
        <title>The Global Catalogue of Microorganisms (GCM) 10K type strain sequencing project: providing services to taxonomists for standard genome sequencing and annotation.</title>
        <authorList>
            <consortium name="The Broad Institute Genomics Platform"/>
            <consortium name="The Broad Institute Genome Sequencing Center for Infectious Disease"/>
            <person name="Wu L."/>
            <person name="Ma J."/>
        </authorList>
    </citation>
    <scope>NUCLEOTIDE SEQUENCE [LARGE SCALE GENOMIC DNA]</scope>
    <source>
        <strain evidence="4">JCM 9088</strain>
    </source>
</reference>
<sequence length="136" mass="13652">MHITAVPAAPGQARAVRDRTGATAAAPLPADAEVSGAEVSVDRVRAPGAGDGAVVHVYGGGFAPTGPGAERATARRLSKATGRLSKATGRPALRVDCRPAPAHPCPAVPDDALAARRSVLERGIPTPKAALVKELS</sequence>
<feature type="region of interest" description="Disordered" evidence="1">
    <location>
        <begin position="1"/>
        <end position="29"/>
    </location>
</feature>
<accession>A0ABP6JCC5</accession>
<dbReference type="InterPro" id="IPR029058">
    <property type="entry name" value="AB_hydrolase_fold"/>
</dbReference>
<gene>
    <name evidence="3" type="ORF">GCM10010446_08210</name>
</gene>
<dbReference type="SUPFAM" id="SSF53474">
    <property type="entry name" value="alpha/beta-Hydrolases"/>
    <property type="match status" value="1"/>
</dbReference>
<dbReference type="InterPro" id="IPR013094">
    <property type="entry name" value="AB_hydrolase_3"/>
</dbReference>